<dbReference type="GO" id="GO:0016491">
    <property type="term" value="F:oxidoreductase activity"/>
    <property type="evidence" value="ECO:0007669"/>
    <property type="project" value="UniProtKB-KW"/>
</dbReference>
<dbReference type="OrthoDB" id="2102561at2759"/>
<protein>
    <submittedName>
        <fullName evidence="4">Uncharacterized protein</fullName>
    </submittedName>
</protein>
<dbReference type="STRING" id="135208.A0A4Y9ZKS8"/>
<evidence type="ECO:0000256" key="1">
    <source>
        <dbReference type="ARBA" id="ARBA00006484"/>
    </source>
</evidence>
<accession>A0A4Y9ZKS8</accession>
<gene>
    <name evidence="4" type="ORF">EWM64_g8807</name>
</gene>
<sequence length="227" mass="24698">MSTKVALITGCSTGGIGFHLCEQFAARGVKVYATAHSVEKMKGFSYSGIETLSLDVNSDKDIRRVVETILAKEEKIDIVVNNAGAGVVAHGPTVDISIEDVQAAFETNTISIIRICKAVLPHMASHKQGLLITISSIAGNVPTPWSGIYSAIKAAVHSITQTLQMECRLFNIDVMLVMPGGVKSNFTDNYLIRFHLPEDSLYSHYLPNILARILLSQMEAMPMDEFA</sequence>
<dbReference type="Pfam" id="PF00106">
    <property type="entry name" value="adh_short"/>
    <property type="match status" value="1"/>
</dbReference>
<dbReference type="SUPFAM" id="SSF51735">
    <property type="entry name" value="NAD(P)-binding Rossmann-fold domains"/>
    <property type="match status" value="1"/>
</dbReference>
<reference evidence="4 5" key="1">
    <citation type="submission" date="2019-02" db="EMBL/GenBank/DDBJ databases">
        <title>Genome sequencing of the rare red list fungi Hericium alpestre (H. flagellum).</title>
        <authorList>
            <person name="Buettner E."/>
            <person name="Kellner H."/>
        </authorList>
    </citation>
    <scope>NUCLEOTIDE SEQUENCE [LARGE SCALE GENOMIC DNA]</scope>
    <source>
        <strain evidence="4 5">DSM 108284</strain>
    </source>
</reference>
<dbReference type="InterPro" id="IPR036291">
    <property type="entry name" value="NAD(P)-bd_dom_sf"/>
</dbReference>
<dbReference type="PRINTS" id="PR00081">
    <property type="entry name" value="GDHRDH"/>
</dbReference>
<proteinExistence type="inferred from homology"/>
<dbReference type="AlphaFoldDB" id="A0A4Y9ZKS8"/>
<evidence type="ECO:0000256" key="3">
    <source>
        <dbReference type="RuleBase" id="RU000363"/>
    </source>
</evidence>
<comment type="similarity">
    <text evidence="1 3">Belongs to the short-chain dehydrogenases/reductases (SDR) family.</text>
</comment>
<keyword evidence="5" id="KW-1185">Reference proteome</keyword>
<dbReference type="PANTHER" id="PTHR44169:SF6">
    <property type="entry name" value="NADPH-DEPENDENT 1-ACYLDIHYDROXYACETONE PHOSPHATE REDUCTASE"/>
    <property type="match status" value="1"/>
</dbReference>
<keyword evidence="2" id="KW-0560">Oxidoreductase</keyword>
<dbReference type="CDD" id="cd05374">
    <property type="entry name" value="17beta-HSD-like_SDR_c"/>
    <property type="match status" value="1"/>
</dbReference>
<evidence type="ECO:0000313" key="4">
    <source>
        <dbReference type="EMBL" id="TFY75205.1"/>
    </source>
</evidence>
<evidence type="ECO:0000313" key="5">
    <source>
        <dbReference type="Proteomes" id="UP000298061"/>
    </source>
</evidence>
<dbReference type="GO" id="GO:0005783">
    <property type="term" value="C:endoplasmic reticulum"/>
    <property type="evidence" value="ECO:0007669"/>
    <property type="project" value="TreeGrafter"/>
</dbReference>
<organism evidence="4 5">
    <name type="scientific">Hericium alpestre</name>
    <dbReference type="NCBI Taxonomy" id="135208"/>
    <lineage>
        <taxon>Eukaryota</taxon>
        <taxon>Fungi</taxon>
        <taxon>Dikarya</taxon>
        <taxon>Basidiomycota</taxon>
        <taxon>Agaricomycotina</taxon>
        <taxon>Agaricomycetes</taxon>
        <taxon>Russulales</taxon>
        <taxon>Hericiaceae</taxon>
        <taxon>Hericium</taxon>
    </lineage>
</organism>
<dbReference type="InterPro" id="IPR002347">
    <property type="entry name" value="SDR_fam"/>
</dbReference>
<dbReference type="PANTHER" id="PTHR44169">
    <property type="entry name" value="NADPH-DEPENDENT 1-ACYLDIHYDROXYACETONE PHOSPHATE REDUCTASE"/>
    <property type="match status" value="1"/>
</dbReference>
<evidence type="ECO:0000256" key="2">
    <source>
        <dbReference type="ARBA" id="ARBA00023002"/>
    </source>
</evidence>
<dbReference type="Proteomes" id="UP000298061">
    <property type="component" value="Unassembled WGS sequence"/>
</dbReference>
<dbReference type="EMBL" id="SFCI01001675">
    <property type="protein sequence ID" value="TFY75205.1"/>
    <property type="molecule type" value="Genomic_DNA"/>
</dbReference>
<dbReference type="Gene3D" id="3.40.50.720">
    <property type="entry name" value="NAD(P)-binding Rossmann-like Domain"/>
    <property type="match status" value="1"/>
</dbReference>
<name>A0A4Y9ZKS8_9AGAM</name>
<comment type="caution">
    <text evidence="4">The sequence shown here is derived from an EMBL/GenBank/DDBJ whole genome shotgun (WGS) entry which is preliminary data.</text>
</comment>
<dbReference type="PRINTS" id="PR00080">
    <property type="entry name" value="SDRFAMILY"/>
</dbReference>